<evidence type="ECO:0000256" key="6">
    <source>
        <dbReference type="ARBA" id="ARBA00023002"/>
    </source>
</evidence>
<feature type="domain" description="Dihydroorotate dehydrogenase catalytic" evidence="7">
    <location>
        <begin position="119"/>
        <end position="353"/>
    </location>
</feature>
<evidence type="ECO:0000256" key="4">
    <source>
        <dbReference type="ARBA" id="ARBA00022643"/>
    </source>
</evidence>
<dbReference type="GO" id="GO:0044205">
    <property type="term" value="P:'de novo' UMP biosynthetic process"/>
    <property type="evidence" value="ECO:0007669"/>
    <property type="project" value="UniProtKB-UniPathway"/>
</dbReference>
<keyword evidence="3" id="KW-0285">Flavoprotein</keyword>
<sequence>MLTPFYDPNKSYEENFEQGPFGAFADGEVVEQGESSLKFYFMGFKVNSPFGIPAGPLINGKFAQASLDKGFDIVTYKTVRTEKYSCHPWPNVLAVKVPESLTLGKDEEKLVANNDYKEPLSITNSFGVPSRTPEFWQEDIKKVLKNIRKGQILVGAFQRTKKEGQSTEGYVDNFVLAARLMKETGIKIMEVNFSCPNEGTSELLCYDTQNSVKVVKAIKAEIKNVPLIVKISYFKDDTILGNFVREVGSLVQGISAINTIFSEIVDEKGGEALPGRTHSGVCGASIKWAGLDMVKRLKKLREEYGYSYAIIGVGGVMNADDFFEYRDAGADIVMSATGAMWNPYLAKEIKERLR</sequence>
<dbReference type="GO" id="GO:0005737">
    <property type="term" value="C:cytoplasm"/>
    <property type="evidence" value="ECO:0007669"/>
    <property type="project" value="InterPro"/>
</dbReference>
<dbReference type="PANTHER" id="PTHR48109">
    <property type="entry name" value="DIHYDROOROTATE DEHYDROGENASE (QUINONE), MITOCHONDRIAL-RELATED"/>
    <property type="match status" value="1"/>
</dbReference>
<dbReference type="UniPathway" id="UPA00070"/>
<dbReference type="PANTHER" id="PTHR48109:SF1">
    <property type="entry name" value="DIHYDROOROTATE DEHYDROGENASE (FUMARATE)"/>
    <property type="match status" value="1"/>
</dbReference>
<keyword evidence="5" id="KW-0665">Pyrimidine biosynthesis</keyword>
<dbReference type="GO" id="GO:0004152">
    <property type="term" value="F:dihydroorotate dehydrogenase activity"/>
    <property type="evidence" value="ECO:0007669"/>
    <property type="project" value="InterPro"/>
</dbReference>
<dbReference type="Pfam" id="PF01180">
    <property type="entry name" value="DHO_dh"/>
    <property type="match status" value="1"/>
</dbReference>
<keyword evidence="4" id="KW-0288">FMN</keyword>
<dbReference type="PIRSF" id="PIRSF000164">
    <property type="entry name" value="DHO_oxidase"/>
    <property type="match status" value="1"/>
</dbReference>
<dbReference type="InterPro" id="IPR005720">
    <property type="entry name" value="Dihydroorotate_DH_cat"/>
</dbReference>
<evidence type="ECO:0000256" key="3">
    <source>
        <dbReference type="ARBA" id="ARBA00022630"/>
    </source>
</evidence>
<dbReference type="InterPro" id="IPR013785">
    <property type="entry name" value="Aldolase_TIM"/>
</dbReference>
<name>A0A837HRI3_9BACT</name>
<evidence type="ECO:0000313" key="9">
    <source>
        <dbReference type="Proteomes" id="UP000034656"/>
    </source>
</evidence>
<dbReference type="Proteomes" id="UP000034656">
    <property type="component" value="Unassembled WGS sequence"/>
</dbReference>
<dbReference type="InterPro" id="IPR012135">
    <property type="entry name" value="Dihydroorotate_DH_1_2"/>
</dbReference>
<reference evidence="8 9" key="1">
    <citation type="journal article" date="2015" name="Nature">
        <title>rRNA introns, odd ribosomes, and small enigmatic genomes across a large radiation of phyla.</title>
        <authorList>
            <person name="Brown C.T."/>
            <person name="Hug L.A."/>
            <person name="Thomas B.C."/>
            <person name="Sharon I."/>
            <person name="Castelle C.J."/>
            <person name="Singh A."/>
            <person name="Wilkins M.J."/>
            <person name="Williams K.H."/>
            <person name="Banfield J.F."/>
        </authorList>
    </citation>
    <scope>NUCLEOTIDE SEQUENCE [LARGE SCALE GENOMIC DNA]</scope>
</reference>
<dbReference type="EMBL" id="LBXB01000002">
    <property type="protein sequence ID" value="KKR20620.1"/>
    <property type="molecule type" value="Genomic_DNA"/>
</dbReference>
<evidence type="ECO:0000313" key="8">
    <source>
        <dbReference type="EMBL" id="KKR20620.1"/>
    </source>
</evidence>
<keyword evidence="6" id="KW-0560">Oxidoreductase</keyword>
<evidence type="ECO:0000256" key="2">
    <source>
        <dbReference type="ARBA" id="ARBA00004725"/>
    </source>
</evidence>
<dbReference type="Gene3D" id="3.20.20.70">
    <property type="entry name" value="Aldolase class I"/>
    <property type="match status" value="1"/>
</dbReference>
<comment type="pathway">
    <text evidence="2">Pyrimidine metabolism; UMP biosynthesis via de novo pathway.</text>
</comment>
<organism evidence="8 9">
    <name type="scientific">Candidatus Nomurabacteria bacterium GW2011_GWC2_39_41</name>
    <dbReference type="NCBI Taxonomy" id="1618754"/>
    <lineage>
        <taxon>Bacteria</taxon>
        <taxon>Candidatus Nomuraibacteriota</taxon>
    </lineage>
</organism>
<gene>
    <name evidence="8" type="ORF">UT51_C0002G0055</name>
</gene>
<dbReference type="AlphaFoldDB" id="A0A837HRI3"/>
<protein>
    <submittedName>
        <fullName evidence="8">Dihydroorotate oxidase</fullName>
    </submittedName>
</protein>
<accession>A0A837HRI3</accession>
<evidence type="ECO:0000256" key="1">
    <source>
        <dbReference type="ARBA" id="ARBA00001917"/>
    </source>
</evidence>
<evidence type="ECO:0000259" key="7">
    <source>
        <dbReference type="Pfam" id="PF01180"/>
    </source>
</evidence>
<proteinExistence type="predicted"/>
<comment type="cofactor">
    <cofactor evidence="1">
        <name>FMN</name>
        <dbReference type="ChEBI" id="CHEBI:58210"/>
    </cofactor>
</comment>
<dbReference type="InterPro" id="IPR050074">
    <property type="entry name" value="DHO_dehydrogenase"/>
</dbReference>
<dbReference type="GO" id="GO:0006207">
    <property type="term" value="P:'de novo' pyrimidine nucleobase biosynthetic process"/>
    <property type="evidence" value="ECO:0007669"/>
    <property type="project" value="TreeGrafter"/>
</dbReference>
<evidence type="ECO:0000256" key="5">
    <source>
        <dbReference type="ARBA" id="ARBA00022975"/>
    </source>
</evidence>
<dbReference type="SUPFAM" id="SSF51395">
    <property type="entry name" value="FMN-linked oxidoreductases"/>
    <property type="match status" value="1"/>
</dbReference>
<comment type="caution">
    <text evidence="8">The sequence shown here is derived from an EMBL/GenBank/DDBJ whole genome shotgun (WGS) entry which is preliminary data.</text>
</comment>